<organism evidence="6 7">
    <name type="scientific">Bacteroides intestinalis</name>
    <dbReference type="NCBI Taxonomy" id="329854"/>
    <lineage>
        <taxon>Bacteria</taxon>
        <taxon>Pseudomonadati</taxon>
        <taxon>Bacteroidota</taxon>
        <taxon>Bacteroidia</taxon>
        <taxon>Bacteroidales</taxon>
        <taxon>Bacteroidaceae</taxon>
        <taxon>Bacteroides</taxon>
    </lineage>
</organism>
<evidence type="ECO:0000259" key="5">
    <source>
        <dbReference type="PROSITE" id="PS51900"/>
    </source>
</evidence>
<evidence type="ECO:0000256" key="2">
    <source>
        <dbReference type="ARBA" id="ARBA00023125"/>
    </source>
</evidence>
<proteinExistence type="predicted"/>
<sequence>MESIKTKFKSSSTESKLVKNSTSPNAFLQPFMQEIIHRMHALGKVRTGETYTSTLNSFMRFLQGRDILWEEFDADLLVSYEAYLKSTGVDMNTVSFYNRILRAVYNRAVEKGLTVQRYPFKYVYTGIGKTVRRGLSLKVIRNIKHMELSALPLLDYARDMFLFSFYTRGMSFIDMAYLKKSDLKNGILSYRRKKTGQRLLVRWEKNMQEILDKYPVTQGSPYLLPIIREVGIKERTQYNNALHLVNRKLKFIGKMLDVSIPLTMYVARHSWASVAKNKNIPLSVISEGMGHDSENTTLIYLASLDTAIVDSANRLIINSI</sequence>
<gene>
    <name evidence="6" type="ORF">DW712_08320</name>
</gene>
<dbReference type="Gene3D" id="1.10.150.130">
    <property type="match status" value="1"/>
</dbReference>
<reference evidence="6 7" key="1">
    <citation type="submission" date="2018-08" db="EMBL/GenBank/DDBJ databases">
        <title>A genome reference for cultivated species of the human gut microbiota.</title>
        <authorList>
            <person name="Zou Y."/>
            <person name="Xue W."/>
            <person name="Luo G."/>
        </authorList>
    </citation>
    <scope>NUCLEOTIDE SEQUENCE [LARGE SCALE GENOMIC DNA]</scope>
    <source>
        <strain evidence="6 7">AM27-17</strain>
    </source>
</reference>
<dbReference type="Proteomes" id="UP000285650">
    <property type="component" value="Unassembled WGS sequence"/>
</dbReference>
<dbReference type="PANTHER" id="PTHR30349">
    <property type="entry name" value="PHAGE INTEGRASE-RELATED"/>
    <property type="match status" value="1"/>
</dbReference>
<feature type="domain" description="Core-binding (CB)" evidence="5">
    <location>
        <begin position="30"/>
        <end position="109"/>
    </location>
</feature>
<dbReference type="SUPFAM" id="SSF56349">
    <property type="entry name" value="DNA breaking-rejoining enzymes"/>
    <property type="match status" value="1"/>
</dbReference>
<dbReference type="InterPro" id="IPR044068">
    <property type="entry name" value="CB"/>
</dbReference>
<dbReference type="InterPro" id="IPR050090">
    <property type="entry name" value="Tyrosine_recombinase_XerCD"/>
</dbReference>
<dbReference type="Pfam" id="PF13102">
    <property type="entry name" value="Phage_int_SAM_5"/>
    <property type="match status" value="1"/>
</dbReference>
<evidence type="ECO:0000313" key="6">
    <source>
        <dbReference type="EMBL" id="RHE93111.1"/>
    </source>
</evidence>
<evidence type="ECO:0000256" key="1">
    <source>
        <dbReference type="ARBA" id="ARBA00022908"/>
    </source>
</evidence>
<protein>
    <submittedName>
        <fullName evidence="6">Site-specific integrase</fullName>
    </submittedName>
</protein>
<dbReference type="GO" id="GO:0006310">
    <property type="term" value="P:DNA recombination"/>
    <property type="evidence" value="ECO:0007669"/>
    <property type="project" value="UniProtKB-KW"/>
</dbReference>
<dbReference type="InterPro" id="IPR010998">
    <property type="entry name" value="Integrase_recombinase_N"/>
</dbReference>
<evidence type="ECO:0000256" key="3">
    <source>
        <dbReference type="ARBA" id="ARBA00023172"/>
    </source>
</evidence>
<dbReference type="InterPro" id="IPR025269">
    <property type="entry name" value="SAM-like_dom"/>
</dbReference>
<dbReference type="PROSITE" id="PS51900">
    <property type="entry name" value="CB"/>
    <property type="match status" value="1"/>
</dbReference>
<dbReference type="GO" id="GO:0003677">
    <property type="term" value="F:DNA binding"/>
    <property type="evidence" value="ECO:0007669"/>
    <property type="project" value="UniProtKB-UniRule"/>
</dbReference>
<keyword evidence="1" id="KW-0229">DNA integration</keyword>
<dbReference type="GO" id="GO:0015074">
    <property type="term" value="P:DNA integration"/>
    <property type="evidence" value="ECO:0007669"/>
    <property type="project" value="UniProtKB-KW"/>
</dbReference>
<name>A0A414LEP6_9BACE</name>
<dbReference type="EMBL" id="QSKV01000004">
    <property type="protein sequence ID" value="RHE93111.1"/>
    <property type="molecule type" value="Genomic_DNA"/>
</dbReference>
<dbReference type="AlphaFoldDB" id="A0A414LEP6"/>
<evidence type="ECO:0000313" key="7">
    <source>
        <dbReference type="Proteomes" id="UP000285650"/>
    </source>
</evidence>
<dbReference type="InterPro" id="IPR013762">
    <property type="entry name" value="Integrase-like_cat_sf"/>
</dbReference>
<dbReference type="CDD" id="cd01185">
    <property type="entry name" value="INTN1_C_like"/>
    <property type="match status" value="1"/>
</dbReference>
<evidence type="ECO:0000256" key="4">
    <source>
        <dbReference type="PROSITE-ProRule" id="PRU01248"/>
    </source>
</evidence>
<accession>A0A414LEP6</accession>
<dbReference type="PANTHER" id="PTHR30349:SF64">
    <property type="entry name" value="PROPHAGE INTEGRASE INTD-RELATED"/>
    <property type="match status" value="1"/>
</dbReference>
<keyword evidence="3" id="KW-0233">DNA recombination</keyword>
<dbReference type="Gene3D" id="1.10.443.10">
    <property type="entry name" value="Intergrase catalytic core"/>
    <property type="match status" value="1"/>
</dbReference>
<keyword evidence="2 4" id="KW-0238">DNA-binding</keyword>
<dbReference type="InterPro" id="IPR011010">
    <property type="entry name" value="DNA_brk_join_enz"/>
</dbReference>
<dbReference type="RefSeq" id="WP_118221633.1">
    <property type="nucleotide sequence ID" value="NZ_JADNIJ010000019.1"/>
</dbReference>
<comment type="caution">
    <text evidence="6">The sequence shown here is derived from an EMBL/GenBank/DDBJ whole genome shotgun (WGS) entry which is preliminary data.</text>
</comment>